<keyword evidence="8" id="KW-1185">Reference proteome</keyword>
<evidence type="ECO:0000256" key="1">
    <source>
        <dbReference type="ARBA" id="ARBA00005405"/>
    </source>
</evidence>
<reference evidence="7 8" key="1">
    <citation type="submission" date="2019-05" db="EMBL/GenBank/DDBJ databases">
        <title>Mikania micrantha, genome provides insights into the molecular mechanism of rapid growth.</title>
        <authorList>
            <person name="Liu B."/>
        </authorList>
    </citation>
    <scope>NUCLEOTIDE SEQUENCE [LARGE SCALE GENOMIC DNA]</scope>
    <source>
        <strain evidence="7">NLD-2019</strain>
        <tissue evidence="7">Leaf</tissue>
    </source>
</reference>
<comment type="similarity">
    <text evidence="1">Belongs to the FLX family.</text>
</comment>
<keyword evidence="4 6" id="KW-0175">Coiled coil</keyword>
<evidence type="ECO:0000313" key="7">
    <source>
        <dbReference type="EMBL" id="KAD2393574.1"/>
    </source>
</evidence>
<dbReference type="PANTHER" id="PTHR33405">
    <property type="entry name" value="PROTEIN FLX-LIKE 2"/>
    <property type="match status" value="1"/>
</dbReference>
<evidence type="ECO:0000256" key="2">
    <source>
        <dbReference type="ARBA" id="ARBA00022473"/>
    </source>
</evidence>
<evidence type="ECO:0000256" key="4">
    <source>
        <dbReference type="ARBA" id="ARBA00023054"/>
    </source>
</evidence>
<sequence length="158" mass="18232">MREGLLVDNQQLAATHVALKQELEAAQHELQQTDHFARNLLMKKDMQMRELYEKSAKMEHDFRMVEGMRAELMQLHAVIRELTVTNQKLVSQVQAMTQDLSRANADLQQVQALRSEIGGLRHKLQHVRLMRCSRRRVEIVESATVRSCGGNGGEEMRR</sequence>
<evidence type="ECO:0000256" key="5">
    <source>
        <dbReference type="ARBA" id="ARBA00023089"/>
    </source>
</evidence>
<dbReference type="GO" id="GO:0009908">
    <property type="term" value="P:flower development"/>
    <property type="evidence" value="ECO:0007669"/>
    <property type="project" value="UniProtKB-KW"/>
</dbReference>
<keyword evidence="2" id="KW-0217">Developmental protein</keyword>
<dbReference type="EMBL" id="SZYD01000019">
    <property type="protein sequence ID" value="KAD2393574.1"/>
    <property type="molecule type" value="Genomic_DNA"/>
</dbReference>
<evidence type="ECO:0000313" key="8">
    <source>
        <dbReference type="Proteomes" id="UP000326396"/>
    </source>
</evidence>
<protein>
    <submittedName>
        <fullName evidence="7">Uncharacterized protein</fullName>
    </submittedName>
</protein>
<dbReference type="AlphaFoldDB" id="A0A5N6LN26"/>
<dbReference type="GO" id="GO:0030154">
    <property type="term" value="P:cell differentiation"/>
    <property type="evidence" value="ECO:0007669"/>
    <property type="project" value="UniProtKB-KW"/>
</dbReference>
<feature type="coiled-coil region" evidence="6">
    <location>
        <begin position="86"/>
        <end position="113"/>
    </location>
</feature>
<accession>A0A5N6LN26</accession>
<dbReference type="InterPro" id="IPR040353">
    <property type="entry name" value="FLX/FLX-like"/>
</dbReference>
<name>A0A5N6LN26_9ASTR</name>
<dbReference type="OrthoDB" id="1928946at2759"/>
<comment type="caution">
    <text evidence="7">The sequence shown here is derived from an EMBL/GenBank/DDBJ whole genome shotgun (WGS) entry which is preliminary data.</text>
</comment>
<gene>
    <name evidence="7" type="ORF">E3N88_40551</name>
</gene>
<dbReference type="PANTHER" id="PTHR33405:SF7">
    <property type="entry name" value="PROTEIN FLX-LIKE 1"/>
    <property type="match status" value="1"/>
</dbReference>
<keyword evidence="3" id="KW-0221">Differentiation</keyword>
<evidence type="ECO:0000256" key="3">
    <source>
        <dbReference type="ARBA" id="ARBA00022782"/>
    </source>
</evidence>
<evidence type="ECO:0000256" key="6">
    <source>
        <dbReference type="SAM" id="Coils"/>
    </source>
</evidence>
<dbReference type="Proteomes" id="UP000326396">
    <property type="component" value="Linkage Group LG9"/>
</dbReference>
<proteinExistence type="inferred from homology"/>
<keyword evidence="5" id="KW-0287">Flowering</keyword>
<organism evidence="7 8">
    <name type="scientific">Mikania micrantha</name>
    <name type="common">bitter vine</name>
    <dbReference type="NCBI Taxonomy" id="192012"/>
    <lineage>
        <taxon>Eukaryota</taxon>
        <taxon>Viridiplantae</taxon>
        <taxon>Streptophyta</taxon>
        <taxon>Embryophyta</taxon>
        <taxon>Tracheophyta</taxon>
        <taxon>Spermatophyta</taxon>
        <taxon>Magnoliopsida</taxon>
        <taxon>eudicotyledons</taxon>
        <taxon>Gunneridae</taxon>
        <taxon>Pentapetalae</taxon>
        <taxon>asterids</taxon>
        <taxon>campanulids</taxon>
        <taxon>Asterales</taxon>
        <taxon>Asteraceae</taxon>
        <taxon>Asteroideae</taxon>
        <taxon>Heliantheae alliance</taxon>
        <taxon>Eupatorieae</taxon>
        <taxon>Mikania</taxon>
    </lineage>
</organism>